<proteinExistence type="predicted"/>
<dbReference type="SUPFAM" id="SSF53335">
    <property type="entry name" value="S-adenosyl-L-methionine-dependent methyltransferases"/>
    <property type="match status" value="1"/>
</dbReference>
<dbReference type="Gene3D" id="3.40.50.150">
    <property type="entry name" value="Vaccinia Virus protein VP39"/>
    <property type="match status" value="1"/>
</dbReference>
<dbReference type="InterPro" id="IPR029063">
    <property type="entry name" value="SAM-dependent_MTases_sf"/>
</dbReference>
<dbReference type="PATRIC" id="fig|1440762.4.peg.2788"/>
<dbReference type="PANTHER" id="PTHR43464">
    <property type="entry name" value="METHYLTRANSFERASE"/>
    <property type="match status" value="1"/>
</dbReference>
<dbReference type="PANTHER" id="PTHR43464:SF78">
    <property type="entry name" value="SLR1117 PROTEIN"/>
    <property type="match status" value="1"/>
</dbReference>
<dbReference type="Proteomes" id="UP000035481">
    <property type="component" value="Unassembled WGS sequence"/>
</dbReference>
<accession>A0A0G9H065</accession>
<dbReference type="InterPro" id="IPR041698">
    <property type="entry name" value="Methyltransf_25"/>
</dbReference>
<organism evidence="2 3">
    <name type="scientific">Dyella japonica DSM 16301</name>
    <dbReference type="NCBI Taxonomy" id="1440762"/>
    <lineage>
        <taxon>Bacteria</taxon>
        <taxon>Pseudomonadati</taxon>
        <taxon>Pseudomonadota</taxon>
        <taxon>Gammaproteobacteria</taxon>
        <taxon>Lysobacterales</taxon>
        <taxon>Rhodanobacteraceae</taxon>
        <taxon>Dyella</taxon>
    </lineage>
</organism>
<dbReference type="Pfam" id="PF13649">
    <property type="entry name" value="Methyltransf_25"/>
    <property type="match status" value="1"/>
</dbReference>
<gene>
    <name evidence="2" type="ORF">Y882_15320</name>
</gene>
<dbReference type="GO" id="GO:0008168">
    <property type="term" value="F:methyltransferase activity"/>
    <property type="evidence" value="ECO:0007669"/>
    <property type="project" value="TreeGrafter"/>
</dbReference>
<name>A0A0G9H065_9GAMM</name>
<evidence type="ECO:0000313" key="2">
    <source>
        <dbReference type="EMBL" id="KLD62599.1"/>
    </source>
</evidence>
<reference evidence="2 3" key="1">
    <citation type="journal article" date="2015" name="Antonie Van Leeuwenhoek">
        <title>A phylogenomic and molecular marker based taxonomic framework for the order Xanthomonadales: proposal to transfer the families Algiphilaceae and Solimonadaceae to the order Nevskiales ord. nov. and to create a new family within the order Xanthomonadales, the family Rhodanobacteraceae fam. nov., containing the genus Rhodanobacter and its closest relatives.</title>
        <authorList>
            <person name="Naushad S."/>
            <person name="Adeolu M."/>
            <person name="Wong S."/>
            <person name="Sohail M."/>
            <person name="Schellhorn H.E."/>
            <person name="Gupta R.S."/>
        </authorList>
    </citation>
    <scope>NUCLEOTIDE SEQUENCE [LARGE SCALE GENOMIC DNA]</scope>
    <source>
        <strain evidence="2 3">DSM 16301</strain>
    </source>
</reference>
<dbReference type="STRING" id="1440762.Y882_15320"/>
<dbReference type="AlphaFoldDB" id="A0A0G9H065"/>
<feature type="domain" description="Methyltransferase" evidence="1">
    <location>
        <begin position="46"/>
        <end position="140"/>
    </location>
</feature>
<evidence type="ECO:0000313" key="3">
    <source>
        <dbReference type="Proteomes" id="UP000035481"/>
    </source>
</evidence>
<evidence type="ECO:0000259" key="1">
    <source>
        <dbReference type="Pfam" id="PF13649"/>
    </source>
</evidence>
<protein>
    <recommendedName>
        <fullName evidence="1">Methyltransferase domain-containing protein</fullName>
    </recommendedName>
</protein>
<dbReference type="CDD" id="cd02440">
    <property type="entry name" value="AdoMet_MTases"/>
    <property type="match status" value="1"/>
</dbReference>
<comment type="caution">
    <text evidence="2">The sequence shown here is derived from an EMBL/GenBank/DDBJ whole genome shotgun (WGS) entry which is preliminary data.</text>
</comment>
<sequence length="233" mass="26113">MASDQIQRDWTGNAGIPLLKQTLNFVRALSYNYNRMTGRVLEDAKILDYGCGYGRIARLMYAFVNEASFYGVDPWDRSIAICRADGLGENFRQSDYLPQSLPVDGQKFDLIYAFSVFTHLSERATLTALSALRDVVAPDGLLVITIRPQEYWAHDGHTTDEQKKALAAAHQGGGFAFCPHKREAIDGDVTYGDTSFDLDWLERAVPGWRIEGTDRSLEDGLQRYVYLSPSKAS</sequence>
<dbReference type="EMBL" id="JPLA01000043">
    <property type="protein sequence ID" value="KLD62599.1"/>
    <property type="molecule type" value="Genomic_DNA"/>
</dbReference>